<dbReference type="Proteomes" id="UP000007875">
    <property type="component" value="Unassembled WGS sequence"/>
</dbReference>
<dbReference type="HOGENOM" id="CLU_1144802_0_0_1"/>
<name>H2YCR2_CIOSA</name>
<reference evidence="2" key="1">
    <citation type="submission" date="2003-08" db="EMBL/GenBank/DDBJ databases">
        <authorList>
            <person name="Birren B."/>
            <person name="Nusbaum C."/>
            <person name="Abebe A."/>
            <person name="Abouelleil A."/>
            <person name="Adekoya E."/>
            <person name="Ait-zahra M."/>
            <person name="Allen N."/>
            <person name="Allen T."/>
            <person name="An P."/>
            <person name="Anderson M."/>
            <person name="Anderson S."/>
            <person name="Arachchi H."/>
            <person name="Armbruster J."/>
            <person name="Bachantsang P."/>
            <person name="Baldwin J."/>
            <person name="Barry A."/>
            <person name="Bayul T."/>
            <person name="Blitshsteyn B."/>
            <person name="Bloom T."/>
            <person name="Blye J."/>
            <person name="Boguslavskiy L."/>
            <person name="Borowsky M."/>
            <person name="Boukhgalter B."/>
            <person name="Brunache A."/>
            <person name="Butler J."/>
            <person name="Calixte N."/>
            <person name="Calvo S."/>
            <person name="Camarata J."/>
            <person name="Campo K."/>
            <person name="Chang J."/>
            <person name="Cheshatsang Y."/>
            <person name="Citroen M."/>
            <person name="Collymore A."/>
            <person name="Considine T."/>
            <person name="Cook A."/>
            <person name="Cooke P."/>
            <person name="Corum B."/>
            <person name="Cuomo C."/>
            <person name="David R."/>
            <person name="Dawoe T."/>
            <person name="Degray S."/>
            <person name="Dodge S."/>
            <person name="Dooley K."/>
            <person name="Dorje P."/>
            <person name="Dorjee K."/>
            <person name="Dorris L."/>
            <person name="Duffey N."/>
            <person name="Dupes A."/>
            <person name="Elkins T."/>
            <person name="Engels R."/>
            <person name="Erickson J."/>
            <person name="Farina A."/>
            <person name="Faro S."/>
            <person name="Ferreira P."/>
            <person name="Fischer H."/>
            <person name="Fitzgerald M."/>
            <person name="Foley K."/>
            <person name="Gage D."/>
            <person name="Galagan J."/>
            <person name="Gearin G."/>
            <person name="Gnerre S."/>
            <person name="Gnirke A."/>
            <person name="Goyette A."/>
            <person name="Graham J."/>
            <person name="Grandbois E."/>
            <person name="Gyaltsen K."/>
            <person name="Hafez N."/>
            <person name="Hagopian D."/>
            <person name="Hagos B."/>
            <person name="Hall J."/>
            <person name="Hatcher B."/>
            <person name="Heller A."/>
            <person name="Higgins H."/>
            <person name="Honan T."/>
            <person name="Horn A."/>
            <person name="Houde N."/>
            <person name="Hughes L."/>
            <person name="Hulme W."/>
            <person name="Husby E."/>
            <person name="Iliev I."/>
            <person name="Jaffe D."/>
            <person name="Jones C."/>
            <person name="Kamal M."/>
            <person name="Kamat A."/>
            <person name="Kamvysselis M."/>
            <person name="Karlsson E."/>
            <person name="Kells C."/>
            <person name="Kieu A."/>
            <person name="Kisner P."/>
            <person name="Kodira C."/>
            <person name="Kulbokas E."/>
            <person name="Labutti K."/>
            <person name="Lama D."/>
            <person name="Landers T."/>
            <person name="Leger J."/>
            <person name="Levine S."/>
            <person name="Lewis D."/>
            <person name="Lewis T."/>
            <person name="Lindblad-toh K."/>
            <person name="Liu X."/>
            <person name="Lokyitsang T."/>
            <person name="Lokyitsang Y."/>
            <person name="Lucien O."/>
            <person name="Lui A."/>
            <person name="Ma L.J."/>
            <person name="Mabbitt R."/>
            <person name="Macdonald J."/>
            <person name="Maclean C."/>
            <person name="Major J."/>
            <person name="Manning J."/>
            <person name="Marabella R."/>
            <person name="Maru K."/>
            <person name="Matthews C."/>
            <person name="Mauceli E."/>
            <person name="Mccarthy M."/>
            <person name="Mcdonough S."/>
            <person name="Mcghee T."/>
            <person name="Meldrim J."/>
            <person name="Meneus L."/>
            <person name="Mesirov J."/>
            <person name="Mihalev A."/>
            <person name="Mihova T."/>
            <person name="Mikkelsen T."/>
            <person name="Mlenga V."/>
            <person name="Moru K."/>
            <person name="Mozes J."/>
            <person name="Mulrain L."/>
            <person name="Munson G."/>
            <person name="Naylor J."/>
            <person name="Newes C."/>
            <person name="Nguyen C."/>
            <person name="Nguyen N."/>
            <person name="Nguyen T."/>
            <person name="Nicol R."/>
            <person name="Nielsen C."/>
            <person name="Nizzari M."/>
            <person name="Norbu C."/>
            <person name="Norbu N."/>
            <person name="O'donnell P."/>
            <person name="Okoawo O."/>
            <person name="O'leary S."/>
            <person name="Omotosho B."/>
            <person name="O'neill K."/>
            <person name="Osman S."/>
            <person name="Parker S."/>
            <person name="Perrin D."/>
            <person name="Phunkhang P."/>
            <person name="Piqani B."/>
            <person name="Purcell S."/>
            <person name="Rachupka T."/>
            <person name="Ramasamy U."/>
            <person name="Rameau R."/>
            <person name="Ray V."/>
            <person name="Raymond C."/>
            <person name="Retta R."/>
            <person name="Richardson S."/>
            <person name="Rise C."/>
            <person name="Rodriguez J."/>
            <person name="Rogers J."/>
            <person name="Rogov P."/>
            <person name="Rutman M."/>
            <person name="Schupbach R."/>
            <person name="Seaman C."/>
            <person name="Settipalli S."/>
            <person name="Sharpe T."/>
            <person name="Sheridan J."/>
            <person name="Sherpa N."/>
            <person name="Shi J."/>
            <person name="Smirnov S."/>
            <person name="Smith C."/>
            <person name="Sougnez C."/>
            <person name="Spencer B."/>
            <person name="Stalker J."/>
            <person name="Stange-thomann N."/>
            <person name="Stavropoulos S."/>
            <person name="Stetson K."/>
            <person name="Stone C."/>
            <person name="Stone S."/>
            <person name="Stubbs M."/>
            <person name="Talamas J."/>
            <person name="Tchuinga P."/>
            <person name="Tenzing P."/>
            <person name="Tesfaye S."/>
            <person name="Theodore J."/>
            <person name="Thoulutsang Y."/>
            <person name="Topham K."/>
            <person name="Towey S."/>
            <person name="Tsamla T."/>
            <person name="Tsomo N."/>
            <person name="Vallee D."/>
            <person name="Vassiliev H."/>
            <person name="Venkataraman V."/>
            <person name="Vinson J."/>
            <person name="Vo A."/>
            <person name="Wade C."/>
            <person name="Wang S."/>
            <person name="Wangchuk T."/>
            <person name="Wangdi T."/>
            <person name="Whittaker C."/>
            <person name="Wilkinson J."/>
            <person name="Wu Y."/>
            <person name="Wyman D."/>
            <person name="Yadav S."/>
            <person name="Yang S."/>
            <person name="Yang X."/>
            <person name="Yeager S."/>
            <person name="Yee E."/>
            <person name="Young G."/>
            <person name="Zainoun J."/>
            <person name="Zembeck L."/>
            <person name="Zimmer A."/>
            <person name="Zody M."/>
            <person name="Lander E."/>
        </authorList>
    </citation>
    <scope>NUCLEOTIDE SEQUENCE [LARGE SCALE GENOMIC DNA]</scope>
</reference>
<proteinExistence type="predicted"/>
<reference evidence="1" key="2">
    <citation type="submission" date="2025-08" db="UniProtKB">
        <authorList>
            <consortium name="Ensembl"/>
        </authorList>
    </citation>
    <scope>IDENTIFICATION</scope>
</reference>
<sequence>MATINNVIGFSKRFSGVKKWIYSYLKKPIENATKTIEEGFSNHGVKEVNDGVCLEIKSLQSFSWPINLQKVWRRQLKTFRSTLTGQTVRFQSQQKRNVLLGQRNFFSKDFMWKRAKQGPLLAFGGFFLFQEDEYQIGKTLQSQFNLYSNVCQNVKDLFPESCPEKHDSEQNLMDIDDIKFTRCMEIGKNKAVYHAKLKTSERSLEEISTSVLHHEPSEADVFSFDSIPHNETSSDITVHVVPV</sequence>
<protein>
    <submittedName>
        <fullName evidence="1">Uncharacterized protein</fullName>
    </submittedName>
</protein>
<dbReference type="AlphaFoldDB" id="H2YCR2"/>
<reference evidence="1" key="3">
    <citation type="submission" date="2025-09" db="UniProtKB">
        <authorList>
            <consortium name="Ensembl"/>
        </authorList>
    </citation>
    <scope>IDENTIFICATION</scope>
</reference>
<dbReference type="Ensembl" id="ENSCSAVT00000003157.1">
    <property type="protein sequence ID" value="ENSCSAVP00000003110.1"/>
    <property type="gene ID" value="ENSCSAVG00000001844.1"/>
</dbReference>
<organism evidence="1 2">
    <name type="scientific">Ciona savignyi</name>
    <name type="common">Pacific transparent sea squirt</name>
    <dbReference type="NCBI Taxonomy" id="51511"/>
    <lineage>
        <taxon>Eukaryota</taxon>
        <taxon>Metazoa</taxon>
        <taxon>Chordata</taxon>
        <taxon>Tunicata</taxon>
        <taxon>Ascidiacea</taxon>
        <taxon>Phlebobranchia</taxon>
        <taxon>Cionidae</taxon>
        <taxon>Ciona</taxon>
    </lineage>
</organism>
<keyword evidence="2" id="KW-1185">Reference proteome</keyword>
<evidence type="ECO:0000313" key="2">
    <source>
        <dbReference type="Proteomes" id="UP000007875"/>
    </source>
</evidence>
<evidence type="ECO:0000313" key="1">
    <source>
        <dbReference type="Ensembl" id="ENSCSAVP00000003110.1"/>
    </source>
</evidence>
<dbReference type="InParanoid" id="H2YCR2"/>
<accession>H2YCR2</accession>